<accession>A0A1H9WNJ6</accession>
<dbReference type="Gene3D" id="1.20.150.30">
    <property type="entry name" value="Zincin-like metallopeptidase, N-terminal domain"/>
    <property type="match status" value="1"/>
</dbReference>
<dbReference type="Proteomes" id="UP000199051">
    <property type="component" value="Unassembled WGS sequence"/>
</dbReference>
<dbReference type="Pfam" id="PF10103">
    <property type="entry name" value="Zincin_2"/>
    <property type="match status" value="1"/>
</dbReference>
<feature type="compositionally biased region" description="Basic and acidic residues" evidence="1">
    <location>
        <begin position="417"/>
        <end position="437"/>
    </location>
</feature>
<reference evidence="3" key="1">
    <citation type="submission" date="2016-10" db="EMBL/GenBank/DDBJ databases">
        <authorList>
            <person name="Varghese N."/>
            <person name="Submissions S."/>
        </authorList>
    </citation>
    <scope>NUCLEOTIDE SEQUENCE [LARGE SCALE GENOMIC DNA]</scope>
    <source>
        <strain evidence="3">DSM 44260</strain>
    </source>
</reference>
<dbReference type="InterPro" id="IPR042271">
    <property type="entry name" value="Zinicin_2_N"/>
</dbReference>
<keyword evidence="3" id="KW-1185">Reference proteome</keyword>
<protein>
    <submittedName>
        <fullName evidence="2">Putative hydrolase</fullName>
    </submittedName>
</protein>
<organism evidence="2 3">
    <name type="scientific">Actinokineospora terrae</name>
    <dbReference type="NCBI Taxonomy" id="155974"/>
    <lineage>
        <taxon>Bacteria</taxon>
        <taxon>Bacillati</taxon>
        <taxon>Actinomycetota</taxon>
        <taxon>Actinomycetes</taxon>
        <taxon>Pseudonocardiales</taxon>
        <taxon>Pseudonocardiaceae</taxon>
        <taxon>Actinokineospora</taxon>
    </lineage>
</organism>
<dbReference type="InterPro" id="IPR018766">
    <property type="entry name" value="Zinicin_2"/>
</dbReference>
<dbReference type="PANTHER" id="PTHR39420:SF2">
    <property type="entry name" value="HYDROLASE"/>
    <property type="match status" value="1"/>
</dbReference>
<dbReference type="SUPFAM" id="SSF55486">
    <property type="entry name" value="Metalloproteases ('zincins'), catalytic domain"/>
    <property type="match status" value="1"/>
</dbReference>
<dbReference type="RefSeq" id="WP_092783135.1">
    <property type="nucleotide sequence ID" value="NZ_FOGI01000011.1"/>
</dbReference>
<dbReference type="GO" id="GO:0016787">
    <property type="term" value="F:hydrolase activity"/>
    <property type="evidence" value="ECO:0007669"/>
    <property type="project" value="UniProtKB-KW"/>
</dbReference>
<proteinExistence type="predicted"/>
<evidence type="ECO:0000313" key="3">
    <source>
        <dbReference type="Proteomes" id="UP000199051"/>
    </source>
</evidence>
<dbReference type="NCBIfam" id="TIGR03624">
    <property type="entry name" value="putative hydrolase"/>
    <property type="match status" value="1"/>
</dbReference>
<dbReference type="PANTHER" id="PTHR39420">
    <property type="match status" value="1"/>
</dbReference>
<feature type="region of interest" description="Disordered" evidence="1">
    <location>
        <begin position="1"/>
        <end position="31"/>
    </location>
</feature>
<dbReference type="STRING" id="155974.SAMN04487818_11122"/>
<sequence length="437" mass="47088">MNEFPFGFNMPNPDDRDRGKQGGDGQENPFDQLGQMLSQLGQMMSQASTSSGPVNYDLAKQIAVQKLAGQIGFTAPAEAHTAVTDAVHLAEMWLDPVTTLPAGATTTKAWTARDWVEHTLPTWQRLCDPVAKRMAGAWVEALPAEAKAQAGPLLAMVGQMGGMAFGSQLGGALAQLGSEVLTVTDIGLPLGPDATAALLPANIEEFTKGLERPASEVMVFIAAREAAHQRLFAHVPWLRQRLLGAVEEFANGIKVDISALEELATQVDPANPATIEQAMQSGMLEPKTTPEQQAALTRLETLLALVEGWVDLVVGEAVTDRLPGADALRETLRRRRASGGPAEQTFATLVGLELRPRRLRAATALWRLVTDQHGIDVRDGLWAHPDLMPTTEDLDEPIDFIQRLGSSPADDPIAQLERTEEAEREAGEEKKPGGETD</sequence>
<dbReference type="EMBL" id="FOGI01000011">
    <property type="protein sequence ID" value="SES35480.1"/>
    <property type="molecule type" value="Genomic_DNA"/>
</dbReference>
<keyword evidence="2" id="KW-0378">Hydrolase</keyword>
<gene>
    <name evidence="2" type="ORF">SAMN04487818_11122</name>
</gene>
<dbReference type="AlphaFoldDB" id="A0A1H9WNJ6"/>
<evidence type="ECO:0000256" key="1">
    <source>
        <dbReference type="SAM" id="MobiDB-lite"/>
    </source>
</evidence>
<name>A0A1H9WNJ6_9PSEU</name>
<feature type="region of interest" description="Disordered" evidence="1">
    <location>
        <begin position="402"/>
        <end position="437"/>
    </location>
</feature>
<evidence type="ECO:0000313" key="2">
    <source>
        <dbReference type="EMBL" id="SES35480.1"/>
    </source>
</evidence>